<dbReference type="AlphaFoldDB" id="A0AAV1ASZ1"/>
<evidence type="ECO:0000256" key="2">
    <source>
        <dbReference type="ARBA" id="ARBA00022670"/>
    </source>
</evidence>
<dbReference type="EMBL" id="OX451740">
    <property type="protein sequence ID" value="CAI8613621.1"/>
    <property type="molecule type" value="Genomic_DNA"/>
</dbReference>
<dbReference type="GO" id="GO:0101005">
    <property type="term" value="F:deubiquitinase activity"/>
    <property type="evidence" value="ECO:0007669"/>
    <property type="project" value="UniProtKB-ARBA"/>
</dbReference>
<evidence type="ECO:0000256" key="3">
    <source>
        <dbReference type="ARBA" id="ARBA00022786"/>
    </source>
</evidence>
<keyword evidence="2" id="KW-0645">Protease</keyword>
<organism evidence="8 9">
    <name type="scientific">Vicia faba</name>
    <name type="common">Broad bean</name>
    <name type="synonym">Faba vulgaris</name>
    <dbReference type="NCBI Taxonomy" id="3906"/>
    <lineage>
        <taxon>Eukaryota</taxon>
        <taxon>Viridiplantae</taxon>
        <taxon>Streptophyta</taxon>
        <taxon>Embryophyta</taxon>
        <taxon>Tracheophyta</taxon>
        <taxon>Spermatophyta</taxon>
        <taxon>Magnoliopsida</taxon>
        <taxon>eudicotyledons</taxon>
        <taxon>Gunneridae</taxon>
        <taxon>Pentapetalae</taxon>
        <taxon>rosids</taxon>
        <taxon>fabids</taxon>
        <taxon>Fabales</taxon>
        <taxon>Fabaceae</taxon>
        <taxon>Papilionoideae</taxon>
        <taxon>50 kb inversion clade</taxon>
        <taxon>NPAAA clade</taxon>
        <taxon>Hologalegina</taxon>
        <taxon>IRL clade</taxon>
        <taxon>Fabeae</taxon>
        <taxon>Vicia</taxon>
    </lineage>
</organism>
<keyword evidence="3" id="KW-0833">Ubl conjugation pathway</keyword>
<keyword evidence="5" id="KW-0788">Thiol protease</keyword>
<dbReference type="GO" id="GO:0006508">
    <property type="term" value="P:proteolysis"/>
    <property type="evidence" value="ECO:0007669"/>
    <property type="project" value="UniProtKB-KW"/>
</dbReference>
<reference evidence="8 9" key="1">
    <citation type="submission" date="2023-01" db="EMBL/GenBank/DDBJ databases">
        <authorList>
            <person name="Kreplak J."/>
        </authorList>
    </citation>
    <scope>NUCLEOTIDE SEQUENCE [LARGE SCALE GENOMIC DNA]</scope>
</reference>
<evidence type="ECO:0000256" key="5">
    <source>
        <dbReference type="ARBA" id="ARBA00022807"/>
    </source>
</evidence>
<evidence type="ECO:0000313" key="8">
    <source>
        <dbReference type="EMBL" id="CAI8613621.1"/>
    </source>
</evidence>
<dbReference type="InterPro" id="IPR024729">
    <property type="entry name" value="USP7_ICP0-binding_dom"/>
</dbReference>
<dbReference type="GO" id="GO:0005634">
    <property type="term" value="C:nucleus"/>
    <property type="evidence" value="ECO:0007669"/>
    <property type="project" value="UniProtKB-ARBA"/>
</dbReference>
<keyword evidence="6" id="KW-0175">Coiled coil</keyword>
<feature type="coiled-coil region" evidence="6">
    <location>
        <begin position="459"/>
        <end position="542"/>
    </location>
</feature>
<dbReference type="Gene3D" id="1.10.287.1490">
    <property type="match status" value="1"/>
</dbReference>
<evidence type="ECO:0000259" key="7">
    <source>
        <dbReference type="Pfam" id="PF12436"/>
    </source>
</evidence>
<evidence type="ECO:0000256" key="1">
    <source>
        <dbReference type="ARBA" id="ARBA00009085"/>
    </source>
</evidence>
<dbReference type="Proteomes" id="UP001157006">
    <property type="component" value="Chromosome 5"/>
</dbReference>
<name>A0AAV1ASZ1_VICFA</name>
<comment type="similarity">
    <text evidence="1">Belongs to the peptidase C19 family.</text>
</comment>
<dbReference type="GO" id="GO:0008234">
    <property type="term" value="F:cysteine-type peptidase activity"/>
    <property type="evidence" value="ECO:0007669"/>
    <property type="project" value="UniProtKB-KW"/>
</dbReference>
<evidence type="ECO:0000256" key="4">
    <source>
        <dbReference type="ARBA" id="ARBA00022801"/>
    </source>
</evidence>
<evidence type="ECO:0000313" key="9">
    <source>
        <dbReference type="Proteomes" id="UP001157006"/>
    </source>
</evidence>
<sequence>MTETHTTIKVVRDEDLEKHIGKDICFDLVALDKVKSFCVSKVITFNHFKKKLATMFGIPAQFQRFWVFAWRQNKTFRPSRPLTYIEESRSLTVGINEEFELESEAGLILFLEVERGLDLCPVPLLYLEKNDILLFFKVYDFEKETLRYVGRLFVKSRSKPSDILARLNEMAGFDPDQEIELYEEISFKPNVMCEPVDKKLTFKANELENGDIICFQKSSAMDNEKHFPFPDVPSYLQFVHIYELPISSFSQRIRRSKIMGEQTKIVIAEEPNVHRNTAAQYSEVDIETIKDQSSSKSNNSKFIIVDSEEVDALIEDDVIDVIDKVLSEEITISLPSQHSSLGQEARKLDPNLPQQLLQELRDIAFKEDLVEKFKEGCSQKVNFNFTAIKERIDANADAFTSWQLEHVNVIVNLLNKIVSMFDKLENLKKERVTAKKCTDEDNQELKRKRQKILTSKISLTNKQTELKSLDAEIADLKDKLEKLQGYRVKMVEIQDQEKGNITSFNKEVKSIIYRLADDKMKLKSVESNILEAQTELESHKKVYKTFRTIPPF</sequence>
<evidence type="ECO:0000256" key="6">
    <source>
        <dbReference type="SAM" id="Coils"/>
    </source>
</evidence>
<dbReference type="Pfam" id="PF12436">
    <property type="entry name" value="USP7_ICP0_bdg"/>
    <property type="match status" value="1"/>
</dbReference>
<gene>
    <name evidence="8" type="ORF">VFH_V089560</name>
</gene>
<dbReference type="Gene3D" id="3.10.20.90">
    <property type="entry name" value="Phosphatidylinositol 3-kinase Catalytic Subunit, Chain A, domain 1"/>
    <property type="match status" value="1"/>
</dbReference>
<accession>A0AAV1ASZ1</accession>
<feature type="domain" description="Ubiquitin carboxyl-terminal hydrolase 7 ICP0-binding" evidence="7">
    <location>
        <begin position="63"/>
        <end position="240"/>
    </location>
</feature>
<keyword evidence="4" id="KW-0378">Hydrolase</keyword>
<protein>
    <recommendedName>
        <fullName evidence="7">Ubiquitin carboxyl-terminal hydrolase 7 ICP0-binding domain-containing protein</fullName>
    </recommendedName>
</protein>
<keyword evidence="9" id="KW-1185">Reference proteome</keyword>
<dbReference type="FunFam" id="3.10.20.90:FF:000050">
    <property type="entry name" value="Ubiquitin carboxyl-terminal hydrolase 13"/>
    <property type="match status" value="1"/>
</dbReference>
<proteinExistence type="inferred from homology"/>